<sequence length="360" mass="40885">MSGSDLVVIEELDDNESPGAQPLQTAKKGKPRADSPISVTKGEATITRELERMREERDLYKTKSEQLSESLLKLIQTRNTEPEEQLVSMKVQYDTAARAQDELIKELTAQIARLTPMLKEGRTSTLHFLTREAADEEKRILEERLERALEELKQKDAVLRDKDVRIAALDEQLETTQADLKAEIVHTQTLQSRNTKTQREPPGSALRGRTRQDTPINDPKHGVTIRLYEDLTNLIVLSAKTQESPYAHLGDFEEITFKCVFSHMTTASLSFMLTSVHQPKSSPEPGGSPLPAKTKDDLQHMVRYTPLELEKESQEYIQKLDFLADTFTFAYDQMEFFLKTLNDHFSSLSEEQDDSATTEG</sequence>
<evidence type="ECO:0000313" key="3">
    <source>
        <dbReference type="EMBL" id="KAI0306409.1"/>
    </source>
</evidence>
<proteinExistence type="predicted"/>
<dbReference type="GO" id="GO:1990644">
    <property type="term" value="F:microtubule site clamp"/>
    <property type="evidence" value="ECO:0007669"/>
    <property type="project" value="TreeGrafter"/>
</dbReference>
<comment type="caution">
    <text evidence="3">The sequence shown here is derived from an EMBL/GenBank/DDBJ whole genome shotgun (WGS) entry which is preliminary data.</text>
</comment>
<feature type="coiled-coil region" evidence="1">
    <location>
        <begin position="126"/>
        <end position="162"/>
    </location>
</feature>
<evidence type="ECO:0000256" key="2">
    <source>
        <dbReference type="SAM" id="MobiDB-lite"/>
    </source>
</evidence>
<dbReference type="GO" id="GO:0045144">
    <property type="term" value="P:meiotic sister chromatid segregation"/>
    <property type="evidence" value="ECO:0007669"/>
    <property type="project" value="TreeGrafter"/>
</dbReference>
<dbReference type="PANTHER" id="PTHR28006">
    <property type="entry name" value="MONOPOLIN COMPLEX SUBUNIT CSM1"/>
    <property type="match status" value="1"/>
</dbReference>
<evidence type="ECO:0000256" key="1">
    <source>
        <dbReference type="SAM" id="Coils"/>
    </source>
</evidence>
<dbReference type="GO" id="GO:0034506">
    <property type="term" value="C:chromosome, centromeric core domain"/>
    <property type="evidence" value="ECO:0007669"/>
    <property type="project" value="TreeGrafter"/>
</dbReference>
<feature type="region of interest" description="Disordered" evidence="2">
    <location>
        <begin position="187"/>
        <end position="220"/>
    </location>
</feature>
<keyword evidence="1" id="KW-0175">Coiled coil</keyword>
<dbReference type="InterPro" id="IPR040349">
    <property type="entry name" value="Csm1/Pcs1"/>
</dbReference>
<dbReference type="GO" id="GO:0005730">
    <property type="term" value="C:nucleolus"/>
    <property type="evidence" value="ECO:0007669"/>
    <property type="project" value="TreeGrafter"/>
</dbReference>
<accession>A0AAD4MC64</accession>
<dbReference type="PANTHER" id="PTHR28006:SF1">
    <property type="entry name" value="MONOPOLIN COMPLEX SUBUNIT CSM1"/>
    <property type="match status" value="1"/>
</dbReference>
<dbReference type="Proteomes" id="UP001203297">
    <property type="component" value="Unassembled WGS sequence"/>
</dbReference>
<dbReference type="InterPro" id="IPR038608">
    <property type="entry name" value="Csm1/Pcs1_C_sf"/>
</dbReference>
<dbReference type="Gene3D" id="3.90.1150.80">
    <property type="match status" value="1"/>
</dbReference>
<evidence type="ECO:0000313" key="4">
    <source>
        <dbReference type="Proteomes" id="UP001203297"/>
    </source>
</evidence>
<dbReference type="GO" id="GO:0051315">
    <property type="term" value="P:attachment of mitotic spindle microtubules to kinetochore"/>
    <property type="evidence" value="ECO:0007669"/>
    <property type="project" value="TreeGrafter"/>
</dbReference>
<evidence type="ECO:0008006" key="5">
    <source>
        <dbReference type="Google" id="ProtNLM"/>
    </source>
</evidence>
<feature type="region of interest" description="Disordered" evidence="2">
    <location>
        <begin position="1"/>
        <end position="42"/>
    </location>
</feature>
<dbReference type="GO" id="GO:0072686">
    <property type="term" value="C:mitotic spindle"/>
    <property type="evidence" value="ECO:0007669"/>
    <property type="project" value="TreeGrafter"/>
</dbReference>
<gene>
    <name evidence="3" type="ORF">B0F90DRAFT_746557</name>
</gene>
<dbReference type="CDD" id="cd23787">
    <property type="entry name" value="RWD_CSM1"/>
    <property type="match status" value="1"/>
</dbReference>
<dbReference type="GO" id="GO:0033551">
    <property type="term" value="C:monopolin complex"/>
    <property type="evidence" value="ECO:0007669"/>
    <property type="project" value="InterPro"/>
</dbReference>
<reference evidence="3" key="1">
    <citation type="journal article" date="2022" name="New Phytol.">
        <title>Evolutionary transition to the ectomycorrhizal habit in the genomes of a hyperdiverse lineage of mushroom-forming fungi.</title>
        <authorList>
            <person name="Looney B."/>
            <person name="Miyauchi S."/>
            <person name="Morin E."/>
            <person name="Drula E."/>
            <person name="Courty P.E."/>
            <person name="Kohler A."/>
            <person name="Kuo A."/>
            <person name="LaButti K."/>
            <person name="Pangilinan J."/>
            <person name="Lipzen A."/>
            <person name="Riley R."/>
            <person name="Andreopoulos W."/>
            <person name="He G."/>
            <person name="Johnson J."/>
            <person name="Nolan M."/>
            <person name="Tritt A."/>
            <person name="Barry K.W."/>
            <person name="Grigoriev I.V."/>
            <person name="Nagy L.G."/>
            <person name="Hibbett D."/>
            <person name="Henrissat B."/>
            <person name="Matheny P.B."/>
            <person name="Labbe J."/>
            <person name="Martin F.M."/>
        </authorList>
    </citation>
    <scope>NUCLEOTIDE SEQUENCE</scope>
    <source>
        <strain evidence="3">BPL690</strain>
    </source>
</reference>
<dbReference type="EMBL" id="WTXG01000003">
    <property type="protein sequence ID" value="KAI0306409.1"/>
    <property type="molecule type" value="Genomic_DNA"/>
</dbReference>
<dbReference type="AlphaFoldDB" id="A0AAD4MC64"/>
<organism evidence="3 4">
    <name type="scientific">Multifurca ochricompacta</name>
    <dbReference type="NCBI Taxonomy" id="376703"/>
    <lineage>
        <taxon>Eukaryota</taxon>
        <taxon>Fungi</taxon>
        <taxon>Dikarya</taxon>
        <taxon>Basidiomycota</taxon>
        <taxon>Agaricomycotina</taxon>
        <taxon>Agaricomycetes</taxon>
        <taxon>Russulales</taxon>
        <taxon>Russulaceae</taxon>
        <taxon>Multifurca</taxon>
    </lineage>
</organism>
<name>A0AAD4MC64_9AGAM</name>
<protein>
    <recommendedName>
        <fullName evidence="5">Monopolin complex subunit Csm1/Pcs1 C-terminal domain-containing protein</fullName>
    </recommendedName>
</protein>
<keyword evidence="4" id="KW-1185">Reference proteome</keyword>